<feature type="non-terminal residue" evidence="2">
    <location>
        <position position="251"/>
    </location>
</feature>
<evidence type="ECO:0000313" key="3">
    <source>
        <dbReference type="Proteomes" id="UP000037035"/>
    </source>
</evidence>
<evidence type="ECO:0000313" key="2">
    <source>
        <dbReference type="EMBL" id="KNZ44553.1"/>
    </source>
</evidence>
<dbReference type="VEuPathDB" id="FungiDB:VP01_9042g1"/>
<evidence type="ECO:0000259" key="1">
    <source>
        <dbReference type="Pfam" id="PF22936"/>
    </source>
</evidence>
<protein>
    <recommendedName>
        <fullName evidence="1">Retrovirus-related Pol polyprotein from transposon TNT 1-94-like beta-barrel domain-containing protein</fullName>
    </recommendedName>
</protein>
<comment type="caution">
    <text evidence="2">The sequence shown here is derived from an EMBL/GenBank/DDBJ whole genome shotgun (WGS) entry which is preliminary data.</text>
</comment>
<reference evidence="2 3" key="1">
    <citation type="submission" date="2015-08" db="EMBL/GenBank/DDBJ databases">
        <title>Next Generation Sequencing and Analysis of the Genome of Puccinia sorghi L Schw, the Causal Agent of Maize Common Rust.</title>
        <authorList>
            <person name="Rochi L."/>
            <person name="Burguener G."/>
            <person name="Darino M."/>
            <person name="Turjanski A."/>
            <person name="Kreff E."/>
            <person name="Dieguez M.J."/>
            <person name="Sacco F."/>
        </authorList>
    </citation>
    <scope>NUCLEOTIDE SEQUENCE [LARGE SCALE GENOMIC DNA]</scope>
    <source>
        <strain evidence="2 3">RO10H11247</strain>
    </source>
</reference>
<sequence>STSHMLSDWNLFISLDETERGMINTSCGPNTLTIKEKGTISMLFSNKTVVLHEVLLVPKITVNLLSLHCLLLDQCKIKFDINTFQVLKKDEPFLSGKYHNNLPVVKLEKFFHQSKLSVAEKLHKSLGHVSYRRIRNKLGIPITLSKELHLDIIGPITPVSHKNHKYILTIVNGNTRFCSAIALACKDWGIILPLCTLIEAPSLCMPTWMPIARTTLYVVVIPKDQHTEKDIKKGKKQEYYFRFRISAQNNP</sequence>
<feature type="domain" description="Retrovirus-related Pol polyprotein from transposon TNT 1-94-like beta-barrel" evidence="1">
    <location>
        <begin position="2"/>
        <end position="70"/>
    </location>
</feature>
<keyword evidence="3" id="KW-1185">Reference proteome</keyword>
<dbReference type="Proteomes" id="UP000037035">
    <property type="component" value="Unassembled WGS sequence"/>
</dbReference>
<dbReference type="Pfam" id="PF22936">
    <property type="entry name" value="Pol_BBD"/>
    <property type="match status" value="1"/>
</dbReference>
<gene>
    <name evidence="2" type="ORF">VP01_9042g1</name>
</gene>
<dbReference type="InterPro" id="IPR054722">
    <property type="entry name" value="PolX-like_BBD"/>
</dbReference>
<proteinExistence type="predicted"/>
<feature type="non-terminal residue" evidence="2">
    <location>
        <position position="1"/>
    </location>
</feature>
<dbReference type="EMBL" id="LAVV01014652">
    <property type="protein sequence ID" value="KNZ44553.1"/>
    <property type="molecule type" value="Genomic_DNA"/>
</dbReference>
<dbReference type="AlphaFoldDB" id="A0A0L6U7P7"/>
<name>A0A0L6U7P7_9BASI</name>
<accession>A0A0L6U7P7</accession>
<dbReference type="OrthoDB" id="3340343at2759"/>
<organism evidence="2 3">
    <name type="scientific">Puccinia sorghi</name>
    <dbReference type="NCBI Taxonomy" id="27349"/>
    <lineage>
        <taxon>Eukaryota</taxon>
        <taxon>Fungi</taxon>
        <taxon>Dikarya</taxon>
        <taxon>Basidiomycota</taxon>
        <taxon>Pucciniomycotina</taxon>
        <taxon>Pucciniomycetes</taxon>
        <taxon>Pucciniales</taxon>
        <taxon>Pucciniaceae</taxon>
        <taxon>Puccinia</taxon>
    </lineage>
</organism>